<feature type="region of interest" description="Disordered" evidence="5">
    <location>
        <begin position="705"/>
        <end position="767"/>
    </location>
</feature>
<evidence type="ECO:0000313" key="8">
    <source>
        <dbReference type="Proteomes" id="UP000285317"/>
    </source>
</evidence>
<comment type="subcellular location">
    <subcellularLocation>
        <location evidence="1">Membrane</location>
        <topology evidence="1">Multi-pass membrane protein</topology>
    </subcellularLocation>
</comment>
<evidence type="ECO:0000256" key="6">
    <source>
        <dbReference type="SAM" id="Phobius"/>
    </source>
</evidence>
<feature type="transmembrane region" description="Helical" evidence="6">
    <location>
        <begin position="498"/>
        <end position="517"/>
    </location>
</feature>
<feature type="transmembrane region" description="Helical" evidence="6">
    <location>
        <begin position="280"/>
        <end position="301"/>
    </location>
</feature>
<dbReference type="InterPro" id="IPR053153">
    <property type="entry name" value="APC_K+_Transporter"/>
</dbReference>
<keyword evidence="2 6" id="KW-0812">Transmembrane</keyword>
<dbReference type="GO" id="GO:0016020">
    <property type="term" value="C:membrane"/>
    <property type="evidence" value="ECO:0007669"/>
    <property type="project" value="UniProtKB-SubCell"/>
</dbReference>
<evidence type="ECO:0000256" key="1">
    <source>
        <dbReference type="ARBA" id="ARBA00004141"/>
    </source>
</evidence>
<reference evidence="7 8" key="1">
    <citation type="submission" date="2018-03" db="EMBL/GenBank/DDBJ databases">
        <title>Bacteriophage NCPPB3778 and a type I-E CRISPR drive the evolution of the US Biological Select Agent, Rathayibacter toxicus.</title>
        <authorList>
            <person name="Davis E.W.II."/>
            <person name="Tabima J.F."/>
            <person name="Weisberg A.J."/>
            <person name="Dantas Lopes L."/>
            <person name="Wiseman M.S."/>
            <person name="Wiseman M.S."/>
            <person name="Pupko T."/>
            <person name="Belcher M.S."/>
            <person name="Sechler A.J."/>
            <person name="Tancos M.A."/>
            <person name="Schroeder B.K."/>
            <person name="Murray T.D."/>
            <person name="Luster D.G."/>
            <person name="Schneider W.L."/>
            <person name="Rogers E."/>
            <person name="Andreote F.D."/>
            <person name="Grunwald N.J."/>
            <person name="Putnam M.L."/>
            <person name="Chang J.H."/>
        </authorList>
    </citation>
    <scope>NUCLEOTIDE SEQUENCE [LARGE SCALE GENOMIC DNA]</scope>
    <source>
        <strain evidence="7 8">DSM 15932</strain>
    </source>
</reference>
<keyword evidence="3 6" id="KW-1133">Transmembrane helix</keyword>
<dbReference type="PANTHER" id="PTHR47704">
    <property type="entry name" value="POTASSIUM TRANSPORTER KIMA"/>
    <property type="match status" value="1"/>
</dbReference>
<dbReference type="GO" id="GO:0022857">
    <property type="term" value="F:transmembrane transporter activity"/>
    <property type="evidence" value="ECO:0007669"/>
    <property type="project" value="InterPro"/>
</dbReference>
<feature type="transmembrane region" description="Helical" evidence="6">
    <location>
        <begin position="680"/>
        <end position="695"/>
    </location>
</feature>
<feature type="transmembrane region" description="Helical" evidence="6">
    <location>
        <begin position="459"/>
        <end position="478"/>
    </location>
</feature>
<feature type="transmembrane region" description="Helical" evidence="6">
    <location>
        <begin position="236"/>
        <end position="260"/>
    </location>
</feature>
<feature type="transmembrane region" description="Helical" evidence="6">
    <location>
        <begin position="383"/>
        <end position="410"/>
    </location>
</feature>
<dbReference type="AlphaFoldDB" id="A0A3Q9UZX4"/>
<gene>
    <name evidence="7" type="ORF">C1I64_14790</name>
</gene>
<dbReference type="EMBL" id="CP028137">
    <property type="protein sequence ID" value="AZZ53173.1"/>
    <property type="molecule type" value="Genomic_DNA"/>
</dbReference>
<dbReference type="PANTHER" id="PTHR47704:SF1">
    <property type="entry name" value="POTASSIUM TRANSPORTER KIMA"/>
    <property type="match status" value="1"/>
</dbReference>
<feature type="transmembrane region" description="Helical" evidence="6">
    <location>
        <begin position="168"/>
        <end position="193"/>
    </location>
</feature>
<feature type="transmembrane region" description="Helical" evidence="6">
    <location>
        <begin position="199"/>
        <end position="224"/>
    </location>
</feature>
<dbReference type="KEGG" id="rfs:C1I64_14790"/>
<keyword evidence="7" id="KW-0238">DNA-binding</keyword>
<feature type="transmembrane region" description="Helical" evidence="6">
    <location>
        <begin position="114"/>
        <end position="147"/>
    </location>
</feature>
<evidence type="ECO:0000256" key="5">
    <source>
        <dbReference type="SAM" id="MobiDB-lite"/>
    </source>
</evidence>
<name>A0A3Q9UZX4_9MICO</name>
<proteinExistence type="predicted"/>
<dbReference type="Pfam" id="PF13520">
    <property type="entry name" value="AA_permease_2"/>
    <property type="match status" value="1"/>
</dbReference>
<keyword evidence="4 6" id="KW-0472">Membrane</keyword>
<dbReference type="GO" id="GO:0003677">
    <property type="term" value="F:DNA binding"/>
    <property type="evidence" value="ECO:0007669"/>
    <property type="project" value="UniProtKB-KW"/>
</dbReference>
<dbReference type="Gene3D" id="1.20.1740.10">
    <property type="entry name" value="Amino acid/polyamine transporter I"/>
    <property type="match status" value="1"/>
</dbReference>
<evidence type="ECO:0000256" key="4">
    <source>
        <dbReference type="ARBA" id="ARBA00023136"/>
    </source>
</evidence>
<feature type="compositionally biased region" description="Basic residues" evidence="5">
    <location>
        <begin position="754"/>
        <end position="767"/>
    </location>
</feature>
<evidence type="ECO:0000313" key="7">
    <source>
        <dbReference type="EMBL" id="AZZ53173.1"/>
    </source>
</evidence>
<feature type="transmembrane region" description="Helical" evidence="6">
    <location>
        <begin position="431"/>
        <end position="453"/>
    </location>
</feature>
<protein>
    <submittedName>
        <fullName evidence="7">DNA-binding protein</fullName>
    </submittedName>
</protein>
<evidence type="ECO:0000256" key="2">
    <source>
        <dbReference type="ARBA" id="ARBA00022692"/>
    </source>
</evidence>
<organism evidence="7 8">
    <name type="scientific">Rathayibacter festucae DSM 15932</name>
    <dbReference type="NCBI Taxonomy" id="1328866"/>
    <lineage>
        <taxon>Bacteria</taxon>
        <taxon>Bacillati</taxon>
        <taxon>Actinomycetota</taxon>
        <taxon>Actinomycetes</taxon>
        <taxon>Micrococcales</taxon>
        <taxon>Microbacteriaceae</taxon>
        <taxon>Rathayibacter</taxon>
    </lineage>
</organism>
<dbReference type="InterPro" id="IPR002293">
    <property type="entry name" value="AA/rel_permease1"/>
</dbReference>
<feature type="transmembrane region" description="Helical" evidence="6">
    <location>
        <begin position="523"/>
        <end position="542"/>
    </location>
</feature>
<evidence type="ECO:0000256" key="3">
    <source>
        <dbReference type="ARBA" id="ARBA00022989"/>
    </source>
</evidence>
<accession>A0A3Q9UZX4</accession>
<feature type="region of interest" description="Disordered" evidence="5">
    <location>
        <begin position="17"/>
        <end position="63"/>
    </location>
</feature>
<dbReference type="Proteomes" id="UP000285317">
    <property type="component" value="Chromosome"/>
</dbReference>
<sequence>MGTSLEPLARQLRKCPVTARVQRSRGGRPGGLTAPGHGVVSSLVTHEGPPSGAKASPTGADDADANELRTAKHFFIGEPLSSDKLEGQLLQKRLALPIFASDPLSSVAYAPQELLMILLLGGLSFLTFAPWVAGCVVVLLVVVVLSYRQLIKAYPSGGGDYEVARTNLGETAGLTVAAALLVDYVLTVAVSVASGVDNIISAIPALAPLRVELAILFVILLAAVNLRGVSESSKAFAVPTYLFVASVFVMVVVGLGRAAFGDAPIAESAGYTVQGEQLTQAAIVLLLLRSFASGCAALTGVEAISNGVPAFRVPKVKNAQRTLVAMGTIAIVLFVGLTALALLANVHYAENACHLVGFTDCATTPQRSVIAQVAAATFGNNTILFFVIQAATAAVLLLAANTAFNGFPLLGSVLARDGYAPKSLNTRGDRLIYSNGVIILALVAAIILLVYQASLTSLVQLYIIGVFVSFTLGQSGMVKHWIRMIKNGEGSRTVKTSLAINLFGATLTFAVLVVVTITKFTHGAWLVYLVMPILGVLMAGVYRYYRDVEKEIEVDPTTTFGANGDHAVVLVGRMNKPTLKALDYAIAARHESLEAVHSSIDDAQTAQLKADWARMDIEVPLRCIASPYRDISYPLIKYIKAHRLEHGSEIITVYMPQYIVGHWWEGFLHNHKSRRIRQKLLLVHGVTVALVPWLLDSSELIYGRRSRPIPGQSRRGEPVRPVTRRPIPPASVLPKGAAGEGAPRSGSRTAAATRPKKPAGKGGGKRR</sequence>
<feature type="transmembrane region" description="Helical" evidence="6">
    <location>
        <begin position="322"/>
        <end position="344"/>
    </location>
</feature>